<dbReference type="EMBL" id="SBLC01000008">
    <property type="protein sequence ID" value="RWY42298.1"/>
    <property type="molecule type" value="Genomic_DNA"/>
</dbReference>
<proteinExistence type="predicted"/>
<evidence type="ECO:0000313" key="2">
    <source>
        <dbReference type="Proteomes" id="UP000287168"/>
    </source>
</evidence>
<organism evidence="1 2">
    <name type="scientific">Falsigemmobacter intermedius</name>
    <dbReference type="NCBI Taxonomy" id="1553448"/>
    <lineage>
        <taxon>Bacteria</taxon>
        <taxon>Pseudomonadati</taxon>
        <taxon>Pseudomonadota</taxon>
        <taxon>Alphaproteobacteria</taxon>
        <taxon>Rhodobacterales</taxon>
        <taxon>Paracoccaceae</taxon>
        <taxon>Falsigemmobacter</taxon>
    </lineage>
</organism>
<reference evidence="1 2" key="1">
    <citation type="journal article" date="2015" name="Int. J. Syst. Evol. Microbiol.">
        <title>Gemmobacter intermedius sp. nov., isolated from a white stork (Ciconia ciconia).</title>
        <authorList>
            <person name="Kampfer P."/>
            <person name="Jerzak L."/>
            <person name="Wilharm G."/>
            <person name="Golke J."/>
            <person name="Busse H.J."/>
            <person name="Glaeser S.P."/>
        </authorList>
    </citation>
    <scope>NUCLEOTIDE SEQUENCE [LARGE SCALE GENOMIC DNA]</scope>
    <source>
        <strain evidence="1 2">119/4</strain>
    </source>
</reference>
<evidence type="ECO:0000313" key="1">
    <source>
        <dbReference type="EMBL" id="RWY42298.1"/>
    </source>
</evidence>
<gene>
    <name evidence="1" type="ORF">EP867_07555</name>
</gene>
<keyword evidence="2" id="KW-1185">Reference proteome</keyword>
<comment type="caution">
    <text evidence="1">The sequence shown here is derived from an EMBL/GenBank/DDBJ whole genome shotgun (WGS) entry which is preliminary data.</text>
</comment>
<dbReference type="Gene3D" id="3.90.420.10">
    <property type="entry name" value="Oxidoreductase, molybdopterin-binding domain"/>
    <property type="match status" value="1"/>
</dbReference>
<dbReference type="AlphaFoldDB" id="A0A444MD42"/>
<dbReference type="Proteomes" id="UP000287168">
    <property type="component" value="Unassembled WGS sequence"/>
</dbReference>
<protein>
    <submittedName>
        <fullName evidence="1">Oxidoreductase</fullName>
    </submittedName>
</protein>
<sequence length="174" mass="18854">MSLLPLPLPAFGREAAGVMAALPPPQGEVLLTVTGALTRSNSPEGALFDREMLKALGEVEFLTGTPWSEHPQRFRGPSLYSLVTALGLKGGTFTARALNDYSIPVPLSEAVEGGPILAMEIDGQVLSLRERGPLWLIYPFDDIPAYRSEVSYIRSIWQLTRLEWDSAAGETQAG</sequence>
<dbReference type="SUPFAM" id="SSF56524">
    <property type="entry name" value="Oxidoreductase molybdopterin-binding domain"/>
    <property type="match status" value="1"/>
</dbReference>
<dbReference type="InterPro" id="IPR036374">
    <property type="entry name" value="OxRdtase_Mopterin-bd_sf"/>
</dbReference>
<dbReference type="OrthoDB" id="9798763at2"/>
<accession>A0A444MD42</accession>
<name>A0A444MD42_9RHOB</name>